<dbReference type="EMBL" id="CM004399">
    <property type="protein sequence ID" value="OAY33380.1"/>
    <property type="molecule type" value="Genomic_DNA"/>
</dbReference>
<organism evidence="1">
    <name type="scientific">Manihot esculenta</name>
    <name type="common">Cassava</name>
    <name type="synonym">Jatropha manihot</name>
    <dbReference type="NCBI Taxonomy" id="3983"/>
    <lineage>
        <taxon>Eukaryota</taxon>
        <taxon>Viridiplantae</taxon>
        <taxon>Streptophyta</taxon>
        <taxon>Embryophyta</taxon>
        <taxon>Tracheophyta</taxon>
        <taxon>Spermatophyta</taxon>
        <taxon>Magnoliopsida</taxon>
        <taxon>eudicotyledons</taxon>
        <taxon>Gunneridae</taxon>
        <taxon>Pentapetalae</taxon>
        <taxon>rosids</taxon>
        <taxon>fabids</taxon>
        <taxon>Malpighiales</taxon>
        <taxon>Euphorbiaceae</taxon>
        <taxon>Crotonoideae</taxon>
        <taxon>Manihoteae</taxon>
        <taxon>Manihot</taxon>
    </lineage>
</organism>
<accession>A0A2C9UQ07</accession>
<gene>
    <name evidence="1" type="ORF">MANES_13G090900</name>
</gene>
<name>A0A2C9UQ07_MANES</name>
<evidence type="ECO:0000313" key="1">
    <source>
        <dbReference type="EMBL" id="OAY33380.1"/>
    </source>
</evidence>
<proteinExistence type="predicted"/>
<dbReference type="AlphaFoldDB" id="A0A2C9UQ07"/>
<reference evidence="1" key="1">
    <citation type="submission" date="2016-02" db="EMBL/GenBank/DDBJ databases">
        <title>WGS assembly of Manihot esculenta.</title>
        <authorList>
            <person name="Bredeson J.V."/>
            <person name="Prochnik S.E."/>
            <person name="Lyons J.B."/>
            <person name="Schmutz J."/>
            <person name="Grimwood J."/>
            <person name="Vrebalov J."/>
            <person name="Bart R.S."/>
            <person name="Amuge T."/>
            <person name="Ferguson M.E."/>
            <person name="Green R."/>
            <person name="Putnam N."/>
            <person name="Stites J."/>
            <person name="Rounsley S."/>
            <person name="Rokhsar D.S."/>
        </authorList>
    </citation>
    <scope>NUCLEOTIDE SEQUENCE [LARGE SCALE GENOMIC DNA]</scope>
    <source>
        <tissue evidence="1">Leaf</tissue>
    </source>
</reference>
<protein>
    <submittedName>
        <fullName evidence="1">Uncharacterized protein</fullName>
    </submittedName>
</protein>
<sequence length="107" mass="11509">MELSVPIRTTGVSASVAVVGDLGWRRELVGRCRWAAKARHHAAGGGDRDESRFCSSQFFQSCTAGDGTGWPWKRKRCAVASVSGWHKRLLHGHSATVQGQRSAFGGG</sequence>